<reference evidence="6 7" key="1">
    <citation type="journal article" date="2018" name="Mol. Biol. Evol.">
        <title>Broad Genomic Sampling Reveals a Smut Pathogenic Ancestry of the Fungal Clade Ustilaginomycotina.</title>
        <authorList>
            <person name="Kijpornyongpan T."/>
            <person name="Mondo S.J."/>
            <person name="Barry K."/>
            <person name="Sandor L."/>
            <person name="Lee J."/>
            <person name="Lipzen A."/>
            <person name="Pangilinan J."/>
            <person name="LaButti K."/>
            <person name="Hainaut M."/>
            <person name="Henrissat B."/>
            <person name="Grigoriev I.V."/>
            <person name="Spatafora J.W."/>
            <person name="Aime M.C."/>
        </authorList>
    </citation>
    <scope>NUCLEOTIDE SEQUENCE [LARGE SCALE GENOMIC DNA]</scope>
    <source>
        <strain evidence="6 7">MCA 4186</strain>
    </source>
</reference>
<keyword evidence="7" id="KW-1185">Reference proteome</keyword>
<dbReference type="InterPro" id="IPR015637">
    <property type="entry name" value="MUG/TDG"/>
</dbReference>
<dbReference type="CDD" id="cd10028">
    <property type="entry name" value="UDG-F2_TDG_MUG"/>
    <property type="match status" value="1"/>
</dbReference>
<dbReference type="GO" id="GO:0004844">
    <property type="term" value="F:uracil DNA N-glycosylase activity"/>
    <property type="evidence" value="ECO:0007669"/>
    <property type="project" value="TreeGrafter"/>
</dbReference>
<evidence type="ECO:0000259" key="5">
    <source>
        <dbReference type="Pfam" id="PF03167"/>
    </source>
</evidence>
<evidence type="ECO:0000256" key="3">
    <source>
        <dbReference type="ARBA" id="ARBA00023204"/>
    </source>
</evidence>
<evidence type="ECO:0000313" key="7">
    <source>
        <dbReference type="Proteomes" id="UP000245946"/>
    </source>
</evidence>
<evidence type="ECO:0000256" key="2">
    <source>
        <dbReference type="ARBA" id="ARBA00022801"/>
    </source>
</evidence>
<dbReference type="SUPFAM" id="SSF52141">
    <property type="entry name" value="Uracil-DNA glycosylase-like"/>
    <property type="match status" value="1"/>
</dbReference>
<dbReference type="Pfam" id="PF03167">
    <property type="entry name" value="UDG"/>
    <property type="match status" value="1"/>
</dbReference>
<evidence type="ECO:0000256" key="4">
    <source>
        <dbReference type="SAM" id="MobiDB-lite"/>
    </source>
</evidence>
<dbReference type="RefSeq" id="XP_025598217.1">
    <property type="nucleotide sequence ID" value="XM_025742466.1"/>
</dbReference>
<dbReference type="GeneID" id="37270010"/>
<gene>
    <name evidence="6" type="ORF">FA09DRAFT_330105</name>
</gene>
<keyword evidence="1" id="KW-0227">DNA damage</keyword>
<dbReference type="STRING" id="58919.A0A316ZAA0"/>
<dbReference type="Gene3D" id="3.40.470.10">
    <property type="entry name" value="Uracil-DNA glycosylase-like domain"/>
    <property type="match status" value="1"/>
</dbReference>
<evidence type="ECO:0000313" key="6">
    <source>
        <dbReference type="EMBL" id="PWN97938.1"/>
    </source>
</evidence>
<proteinExistence type="predicted"/>
<dbReference type="PANTHER" id="PTHR12159:SF9">
    <property type="entry name" value="G_T MISMATCH-SPECIFIC THYMINE DNA GLYCOSYLASE"/>
    <property type="match status" value="1"/>
</dbReference>
<dbReference type="EMBL" id="KZ819293">
    <property type="protein sequence ID" value="PWN97938.1"/>
    <property type="molecule type" value="Genomic_DNA"/>
</dbReference>
<name>A0A316ZAA0_9BASI</name>
<dbReference type="GO" id="GO:0006285">
    <property type="term" value="P:base-excision repair, AP site formation"/>
    <property type="evidence" value="ECO:0007669"/>
    <property type="project" value="InterPro"/>
</dbReference>
<protein>
    <submittedName>
        <fullName evidence="6">DNA glycosylase</fullName>
    </submittedName>
</protein>
<keyword evidence="3" id="KW-0234">DNA repair</keyword>
<feature type="compositionally biased region" description="Polar residues" evidence="4">
    <location>
        <begin position="446"/>
        <end position="457"/>
    </location>
</feature>
<dbReference type="InterPro" id="IPR036895">
    <property type="entry name" value="Uracil-DNA_glycosylase-like_sf"/>
</dbReference>
<evidence type="ECO:0000256" key="1">
    <source>
        <dbReference type="ARBA" id="ARBA00022763"/>
    </source>
</evidence>
<organism evidence="6 7">
    <name type="scientific">Tilletiopsis washingtonensis</name>
    <dbReference type="NCBI Taxonomy" id="58919"/>
    <lineage>
        <taxon>Eukaryota</taxon>
        <taxon>Fungi</taxon>
        <taxon>Dikarya</taxon>
        <taxon>Basidiomycota</taxon>
        <taxon>Ustilaginomycotina</taxon>
        <taxon>Exobasidiomycetes</taxon>
        <taxon>Entylomatales</taxon>
        <taxon>Entylomatales incertae sedis</taxon>
        <taxon>Tilletiopsis</taxon>
    </lineage>
</organism>
<accession>A0A316ZAA0</accession>
<sequence>MGQPPARRLPLLPSTGDVEVRPPPPRLAQTFIHAHSFRGGKPAPPRRADAQTGKRGSGGGSATTGGEESAVELEGSGGDAAAQDNEPSQRRYPKRARCLSARGQAAAAAADEEEEEAKVVKARVKGKAKAKEDTELGEQPDGRVLKLLPDHLAPDLDILVVGINPGLTSSATGHHFAHFSNHFWPALHQSGLTPTKFLPSAGPSLLVQEAPYLRIGLTNLCPRPTRDAAGLKAQDYTAGAPLLIRKVAQCRPAVAVMVGKGIAQIFERATRGAEATRRWVRVPASTPLAEDESGLGLQPFAIAGYAESDAELDIPTLDGDKKPASAATPSHITLCFCVPSTSGRVTTHQLPGKVEWFGKLRALAEAVAKRETAAEEGEWKDVEVRVLTAPDRVEAVEDGAQVELSDDKAEAIQAVAQVEGELQAETSLDEEKLDAEHERPIPLADAQTSSQVKQEAS</sequence>
<dbReference type="PANTHER" id="PTHR12159">
    <property type="entry name" value="G/T AND G/U MISMATCH-SPECIFIC DNA GLYCOSYLASE"/>
    <property type="match status" value="1"/>
</dbReference>
<dbReference type="AlphaFoldDB" id="A0A316ZAA0"/>
<dbReference type="OrthoDB" id="565731at2759"/>
<dbReference type="GO" id="GO:0008263">
    <property type="term" value="F:pyrimidine-specific mismatch base pair DNA N-glycosylase activity"/>
    <property type="evidence" value="ECO:0007669"/>
    <property type="project" value="TreeGrafter"/>
</dbReference>
<keyword evidence="2" id="KW-0378">Hydrolase</keyword>
<dbReference type="Proteomes" id="UP000245946">
    <property type="component" value="Unassembled WGS sequence"/>
</dbReference>
<feature type="region of interest" description="Disordered" evidence="4">
    <location>
        <begin position="1"/>
        <end position="97"/>
    </location>
</feature>
<dbReference type="InterPro" id="IPR005122">
    <property type="entry name" value="Uracil-DNA_glycosylase-like"/>
</dbReference>
<feature type="region of interest" description="Disordered" evidence="4">
    <location>
        <begin position="422"/>
        <end position="457"/>
    </location>
</feature>
<feature type="domain" description="Uracil-DNA glycosylase-like" evidence="5">
    <location>
        <begin position="149"/>
        <end position="275"/>
    </location>
</feature>